<accession>A0A220ITA7</accession>
<keyword evidence="1" id="KW-0614">Plasmid</keyword>
<dbReference type="RefSeq" id="WP_172689823.1">
    <property type="nucleotide sequence ID" value="NZ_KY503036.1"/>
</dbReference>
<protein>
    <submittedName>
        <fullName evidence="1">Uncharacterized protein</fullName>
    </submittedName>
</protein>
<geneLocation type="plasmid" evidence="1">
    <name>pPHE20</name>
</geneLocation>
<reference evidence="1" key="1">
    <citation type="submission" date="2017-01" db="EMBL/GenBank/DDBJ databases">
        <title>IS1411 activates the second repA gene of the plasmid pG20 in Pseudomonas fluorescens PC20.</title>
        <authorList>
            <person name="Naanuri E."/>
            <person name="Heinaru E."/>
            <person name="Joesaar M."/>
            <person name="Heinaru A."/>
        </authorList>
    </citation>
    <scope>NUCLEOTIDE SEQUENCE</scope>
    <source>
        <strain evidence="1">PC20</strain>
        <plasmid evidence="1">pPHE20</plasmid>
    </source>
</reference>
<name>A0A220ITA7_PSEFL</name>
<sequence length="135" mass="15232">MKLSKSQKQHAIEQMHELMRMHPLDDDGMAERWLDAEGVLDSYVRAAEERTADLPSRLQLAEACFYLISAVGLIRDDDNIQLVAELLTPEFGIELYGLLPRIKRLMNEALDKLAELAVAEAKVDDSSPTADFDLF</sequence>
<proteinExistence type="predicted"/>
<organism evidence="1">
    <name type="scientific">Pseudomonas fluorescens</name>
    <dbReference type="NCBI Taxonomy" id="294"/>
    <lineage>
        <taxon>Bacteria</taxon>
        <taxon>Pseudomonadati</taxon>
        <taxon>Pseudomonadota</taxon>
        <taxon>Gammaproteobacteria</taxon>
        <taxon>Pseudomonadales</taxon>
        <taxon>Pseudomonadaceae</taxon>
        <taxon>Pseudomonas</taxon>
    </lineage>
</organism>
<dbReference type="AlphaFoldDB" id="A0A220ITA7"/>
<dbReference type="EMBL" id="KY503036">
    <property type="protein sequence ID" value="ASI38086.1"/>
    <property type="molecule type" value="Genomic_DNA"/>
</dbReference>
<evidence type="ECO:0000313" key="1">
    <source>
        <dbReference type="EMBL" id="ASI38086.1"/>
    </source>
</evidence>